<keyword evidence="2" id="KW-1003">Cell membrane</keyword>
<dbReference type="AlphaFoldDB" id="H5T9J8"/>
<dbReference type="PANTHER" id="PTHR43221">
    <property type="entry name" value="PROTEASE HTPX"/>
    <property type="match status" value="1"/>
</dbReference>
<evidence type="ECO:0000256" key="7">
    <source>
        <dbReference type="ARBA" id="ARBA00022833"/>
    </source>
</evidence>
<keyword evidence="4 11" id="KW-0812">Transmembrane</keyword>
<name>H5T9J8_9ALTE</name>
<dbReference type="CDD" id="cd07340">
    <property type="entry name" value="M48B_Htpx_like"/>
    <property type="match status" value="1"/>
</dbReference>
<keyword evidence="7" id="KW-0862">Zinc</keyword>
<evidence type="ECO:0000256" key="2">
    <source>
        <dbReference type="ARBA" id="ARBA00022475"/>
    </source>
</evidence>
<organism evidence="13 14">
    <name type="scientific">Glaciecola punicea ACAM 611</name>
    <dbReference type="NCBI Taxonomy" id="1121923"/>
    <lineage>
        <taxon>Bacteria</taxon>
        <taxon>Pseudomonadati</taxon>
        <taxon>Pseudomonadota</taxon>
        <taxon>Gammaproteobacteria</taxon>
        <taxon>Alteromonadales</taxon>
        <taxon>Alteromonadaceae</taxon>
        <taxon>Glaciecola</taxon>
    </lineage>
</organism>
<keyword evidence="10 11" id="KW-0472">Membrane</keyword>
<dbReference type="EC" id="3.4.24.-" evidence="13"/>
<gene>
    <name evidence="13" type="primary">htpX</name>
    <name evidence="13" type="ORF">GPUN_0840</name>
</gene>
<dbReference type="InterPro" id="IPR050083">
    <property type="entry name" value="HtpX_protease"/>
</dbReference>
<dbReference type="Proteomes" id="UP000053586">
    <property type="component" value="Unassembled WGS sequence"/>
</dbReference>
<comment type="cofactor">
    <cofactor evidence="1">
        <name>Zn(2+)</name>
        <dbReference type="ChEBI" id="CHEBI:29105"/>
    </cofactor>
</comment>
<dbReference type="STRING" id="56804.BAE46_00535"/>
<dbReference type="GO" id="GO:0004222">
    <property type="term" value="F:metalloendopeptidase activity"/>
    <property type="evidence" value="ECO:0007669"/>
    <property type="project" value="InterPro"/>
</dbReference>
<dbReference type="Pfam" id="PF01435">
    <property type="entry name" value="Peptidase_M48"/>
    <property type="match status" value="1"/>
</dbReference>
<evidence type="ECO:0000256" key="9">
    <source>
        <dbReference type="ARBA" id="ARBA00023049"/>
    </source>
</evidence>
<evidence type="ECO:0000256" key="11">
    <source>
        <dbReference type="SAM" id="Phobius"/>
    </source>
</evidence>
<dbReference type="RefSeq" id="WP_006003609.1">
    <property type="nucleotide sequence ID" value="NZ_BAET01000007.1"/>
</dbReference>
<evidence type="ECO:0000313" key="13">
    <source>
        <dbReference type="EMBL" id="GAB54975.1"/>
    </source>
</evidence>
<keyword evidence="3" id="KW-0645">Protease</keyword>
<dbReference type="eggNOG" id="COG0501">
    <property type="taxonomic scope" value="Bacteria"/>
</dbReference>
<feature type="transmembrane region" description="Helical" evidence="11">
    <location>
        <begin position="17"/>
        <end position="39"/>
    </location>
</feature>
<keyword evidence="6 13" id="KW-0378">Hydrolase</keyword>
<proteinExistence type="predicted"/>
<evidence type="ECO:0000256" key="5">
    <source>
        <dbReference type="ARBA" id="ARBA00022723"/>
    </source>
</evidence>
<dbReference type="OrthoDB" id="15218at2"/>
<feature type="transmembrane region" description="Helical" evidence="11">
    <location>
        <begin position="59"/>
        <end position="81"/>
    </location>
</feature>
<feature type="transmembrane region" description="Helical" evidence="11">
    <location>
        <begin position="225"/>
        <end position="246"/>
    </location>
</feature>
<dbReference type="Gene3D" id="3.30.2010.10">
    <property type="entry name" value="Metalloproteases ('zincins'), catalytic domain"/>
    <property type="match status" value="1"/>
</dbReference>
<sequence>MNFFQSQAKARSQTKKLILLFALAVFSLIVLTNFLFMGLNGYLNLEGQPFTVDYIKNQFDWQVFGVIGALVFVFILVGSVYKTVAISSGGKVVAESLGGTLVTHSSDNLQYKILLNVVEEMAIASGTPVPQVYVLQKEAAINAFAAGFSTDDAVIGVTQGALDCFNREELQGVIAHEFSHVVHGDMRLNMRLMGILHGILLIGLLGYFIMRASAFKGRSKDGSKLVFLGLGLIVIGYGGTFFGNAIKASVSRQREYLADASAVQFTRDNQGIANALKKIGGYKPGSKLDAAEAQSMSHAFFSNALTNKVTSLFSTHPPLGKRIKQLQPNWSGKFENTRVLDNAQISANAAGISQLIGSSRSHKAEQQVPKQNISKGVKSHLAFTAGIGQIDQSQLDLAKAYLQAIPESLIAAVRTPTGAQAYVYALLLTDKPHDKKEGMQDDAVIGKQWQYLSTYLPTEVYCTTRDIGDLVYDLPIEYRLPLLEIALPQLRQIPSLRYEGMLEQMRYLVFFNNTLSIFEWSITNIVAQYLKTEFETADTRQVKYLSIDALRKHIETMLSVLVNEFCEPSQHPIILNKAEHLLYLRNLQLREQAQVSIEDFAGAVSVLRVLAFDVKEKVIQLCVFAVTQDNEYSPQEHEVLRAVAECLGCSMPLDTGPVGKKEIKGS</sequence>
<keyword evidence="8 11" id="KW-1133">Transmembrane helix</keyword>
<evidence type="ECO:0000259" key="12">
    <source>
        <dbReference type="Pfam" id="PF01435"/>
    </source>
</evidence>
<evidence type="ECO:0000256" key="10">
    <source>
        <dbReference type="ARBA" id="ARBA00023136"/>
    </source>
</evidence>
<dbReference type="GO" id="GO:0046872">
    <property type="term" value="F:metal ion binding"/>
    <property type="evidence" value="ECO:0007669"/>
    <property type="project" value="UniProtKB-KW"/>
</dbReference>
<evidence type="ECO:0000256" key="1">
    <source>
        <dbReference type="ARBA" id="ARBA00001947"/>
    </source>
</evidence>
<reference evidence="13 14" key="2">
    <citation type="journal article" date="2017" name="Antonie Van Leeuwenhoek">
        <title>Rhizobium rhizosphaerae sp. nov., a novel species isolated from rice rhizosphere.</title>
        <authorList>
            <person name="Zhao J.J."/>
            <person name="Zhang J."/>
            <person name="Zhang R.J."/>
            <person name="Zhang C.W."/>
            <person name="Yin H.Q."/>
            <person name="Zhang X.X."/>
        </authorList>
    </citation>
    <scope>NUCLEOTIDE SEQUENCE [LARGE SCALE GENOMIC DNA]</scope>
    <source>
        <strain evidence="13 14">ACAM 611</strain>
    </source>
</reference>
<evidence type="ECO:0000256" key="8">
    <source>
        <dbReference type="ARBA" id="ARBA00022989"/>
    </source>
</evidence>
<evidence type="ECO:0000313" key="14">
    <source>
        <dbReference type="Proteomes" id="UP000053586"/>
    </source>
</evidence>
<dbReference type="GO" id="GO:0006508">
    <property type="term" value="P:proteolysis"/>
    <property type="evidence" value="ECO:0007669"/>
    <property type="project" value="UniProtKB-KW"/>
</dbReference>
<accession>H5T9J8</accession>
<keyword evidence="9" id="KW-0482">Metalloprotease</keyword>
<evidence type="ECO:0000256" key="3">
    <source>
        <dbReference type="ARBA" id="ARBA00022670"/>
    </source>
</evidence>
<dbReference type="EMBL" id="BAET01000007">
    <property type="protein sequence ID" value="GAB54975.1"/>
    <property type="molecule type" value="Genomic_DNA"/>
</dbReference>
<dbReference type="PANTHER" id="PTHR43221:SF2">
    <property type="entry name" value="PROTEASE HTPX HOMOLOG"/>
    <property type="match status" value="1"/>
</dbReference>
<evidence type="ECO:0000256" key="6">
    <source>
        <dbReference type="ARBA" id="ARBA00022801"/>
    </source>
</evidence>
<keyword evidence="5" id="KW-0479">Metal-binding</keyword>
<protein>
    <submittedName>
        <fullName evidence="13">Heat shock protein HtpX</fullName>
        <ecNumber evidence="13">3.4.24.-</ecNumber>
    </submittedName>
</protein>
<evidence type="ECO:0000256" key="4">
    <source>
        <dbReference type="ARBA" id="ARBA00022692"/>
    </source>
</evidence>
<feature type="domain" description="Peptidase M48" evidence="12">
    <location>
        <begin position="115"/>
        <end position="327"/>
    </location>
</feature>
<reference evidence="13 14" key="1">
    <citation type="journal article" date="2012" name="J. Bacteriol.">
        <title>Genome sequence of proteorhodopsin-containing sea ice bacterium Glaciecola punicea ACAM 611T.</title>
        <authorList>
            <person name="Qin Q.-L."/>
            <person name="Xie B.-B."/>
            <person name="Shu Y.-L."/>
            <person name="Rong J.-C."/>
            <person name="Zhao D.-L."/>
            <person name="Zhang X.-Y."/>
            <person name="Chen X.-L."/>
            <person name="Zhou B.-C."/>
            <person name="Zhanga Y.-Z."/>
        </authorList>
    </citation>
    <scope>NUCLEOTIDE SEQUENCE [LARGE SCALE GENOMIC DNA]</scope>
    <source>
        <strain evidence="13 14">ACAM 611</strain>
    </source>
</reference>
<keyword evidence="13" id="KW-0346">Stress response</keyword>
<feature type="transmembrane region" description="Helical" evidence="11">
    <location>
        <begin position="192"/>
        <end position="210"/>
    </location>
</feature>
<dbReference type="InterPro" id="IPR001915">
    <property type="entry name" value="Peptidase_M48"/>
</dbReference>
<keyword evidence="14" id="KW-1185">Reference proteome</keyword>
<comment type="caution">
    <text evidence="13">The sequence shown here is derived from an EMBL/GenBank/DDBJ whole genome shotgun (WGS) entry which is preliminary data.</text>
</comment>